<evidence type="ECO:0000256" key="9">
    <source>
        <dbReference type="ARBA" id="ARBA00022917"/>
    </source>
</evidence>
<evidence type="ECO:0000256" key="5">
    <source>
        <dbReference type="ARBA" id="ARBA00022490"/>
    </source>
</evidence>
<evidence type="ECO:0000256" key="11">
    <source>
        <dbReference type="ARBA" id="ARBA00030563"/>
    </source>
</evidence>
<dbReference type="SUPFAM" id="SSF48163">
    <property type="entry name" value="An anticodon-binding domain of class I aminoacyl-tRNA synthetases"/>
    <property type="match status" value="1"/>
</dbReference>
<dbReference type="GO" id="GO:0005524">
    <property type="term" value="F:ATP binding"/>
    <property type="evidence" value="ECO:0007669"/>
    <property type="project" value="UniProtKB-KW"/>
</dbReference>
<evidence type="ECO:0000256" key="4">
    <source>
        <dbReference type="ARBA" id="ARBA00015745"/>
    </source>
</evidence>
<sequence length="488" mass="55674">MPHIGTFGEVARTNMVRNAFRLLTRDQIETRLICFSDDMDGMRKVPPHLPNQEMLIRYLGHPLSRVPDPFSDKFKSFADHNNHRLMEFLDMFGFEYEFISSTDYYTSGRFDEALLRMLSVYDKVMDIILPTIGEERRKTYSPFLPICPKTGIVLQVPMVARDEKKGTITYIDPDNGQEVETSVTGGAVKCQWKADWALRWFALDIDYEMAGKDLIESVKLSSRIVAALGARPPEGFNFELFLDQDGQKISKTKGNGLPVEEWLKYASKESIALFMYQKPMSAKKLYFDVIPKTVDEYYSHASAYENQSAKERLSNPAFHVNGTTPVTHDIPLSFSLLLNLVSVANAQDTEVLWGFIQRYQPGATPASHPELDQLVTYAMRYFDDFVKPTKKFRAASEKERKALMELSELFGEIEGSTDSSQIQNIVFQVGKSNEFDPLRDWFKALYQILLGQDQGPRFGSFVALYGVKETRQLIEKALADELISPVKE</sequence>
<evidence type="ECO:0000256" key="10">
    <source>
        <dbReference type="ARBA" id="ARBA00023146"/>
    </source>
</evidence>
<keyword evidence="7" id="KW-0547">Nucleotide-binding</keyword>
<evidence type="ECO:0000256" key="8">
    <source>
        <dbReference type="ARBA" id="ARBA00022840"/>
    </source>
</evidence>
<dbReference type="PANTHER" id="PTHR37940:SF1">
    <property type="entry name" value="LYSINE--TRNA LIGASE"/>
    <property type="match status" value="1"/>
</dbReference>
<evidence type="ECO:0000256" key="7">
    <source>
        <dbReference type="ARBA" id="ARBA00022741"/>
    </source>
</evidence>
<organism evidence="13">
    <name type="scientific">hydrothermal vent metagenome</name>
    <dbReference type="NCBI Taxonomy" id="652676"/>
    <lineage>
        <taxon>unclassified sequences</taxon>
        <taxon>metagenomes</taxon>
        <taxon>ecological metagenomes</taxon>
    </lineage>
</organism>
<dbReference type="InterPro" id="IPR002904">
    <property type="entry name" value="Lys-tRNA-ligase"/>
</dbReference>
<evidence type="ECO:0000256" key="1">
    <source>
        <dbReference type="ARBA" id="ARBA00004496"/>
    </source>
</evidence>
<dbReference type="Pfam" id="PF01921">
    <property type="entry name" value="tRNA-synt_1f"/>
    <property type="match status" value="1"/>
</dbReference>
<evidence type="ECO:0000256" key="3">
    <source>
        <dbReference type="ARBA" id="ARBA00013166"/>
    </source>
</evidence>
<dbReference type="HAMAP" id="MF_00177">
    <property type="entry name" value="Lys_tRNA_synth_class1"/>
    <property type="match status" value="1"/>
</dbReference>
<dbReference type="Gene3D" id="1.10.10.350">
    <property type="match status" value="1"/>
</dbReference>
<dbReference type="EC" id="6.1.1.6" evidence="3"/>
<evidence type="ECO:0000256" key="2">
    <source>
        <dbReference type="ARBA" id="ARBA00005594"/>
    </source>
</evidence>
<dbReference type="NCBIfam" id="NF001968">
    <property type="entry name" value="PRK00750.1-2"/>
    <property type="match status" value="1"/>
</dbReference>
<dbReference type="InterPro" id="IPR008925">
    <property type="entry name" value="aa_tRNA-synth_I_cd-bd_sf"/>
</dbReference>
<keyword evidence="9" id="KW-0648">Protein biosynthesis</keyword>
<dbReference type="Gene3D" id="3.40.50.620">
    <property type="entry name" value="HUPs"/>
    <property type="match status" value="1"/>
</dbReference>
<comment type="catalytic activity">
    <reaction evidence="12">
        <text>tRNA(Lys) + L-lysine + ATP = L-lysyl-tRNA(Lys) + AMP + diphosphate</text>
        <dbReference type="Rhea" id="RHEA:20792"/>
        <dbReference type="Rhea" id="RHEA-COMP:9696"/>
        <dbReference type="Rhea" id="RHEA-COMP:9697"/>
        <dbReference type="ChEBI" id="CHEBI:30616"/>
        <dbReference type="ChEBI" id="CHEBI:32551"/>
        <dbReference type="ChEBI" id="CHEBI:33019"/>
        <dbReference type="ChEBI" id="CHEBI:78442"/>
        <dbReference type="ChEBI" id="CHEBI:78529"/>
        <dbReference type="ChEBI" id="CHEBI:456215"/>
        <dbReference type="EC" id="6.1.1.6"/>
    </reaction>
</comment>
<gene>
    <name evidence="13" type="ORF">MNBD_ALPHA11-623</name>
</gene>
<dbReference type="PANTHER" id="PTHR37940">
    <property type="entry name" value="LYSINE--TRNA LIGASE"/>
    <property type="match status" value="1"/>
</dbReference>
<comment type="similarity">
    <text evidence="2">Belongs to the class-I aminoacyl-tRNA synthetase family.</text>
</comment>
<dbReference type="GO" id="GO:0000049">
    <property type="term" value="F:tRNA binding"/>
    <property type="evidence" value="ECO:0007669"/>
    <property type="project" value="InterPro"/>
</dbReference>
<dbReference type="SUPFAM" id="SSF52374">
    <property type="entry name" value="Nucleotidylyl transferase"/>
    <property type="match status" value="1"/>
</dbReference>
<keyword evidence="6 13" id="KW-0436">Ligase</keyword>
<dbReference type="GO" id="GO:0004824">
    <property type="term" value="F:lysine-tRNA ligase activity"/>
    <property type="evidence" value="ECO:0007669"/>
    <property type="project" value="UniProtKB-EC"/>
</dbReference>
<dbReference type="EMBL" id="UOEQ01000066">
    <property type="protein sequence ID" value="VAW15224.1"/>
    <property type="molecule type" value="Genomic_DNA"/>
</dbReference>
<dbReference type="InterPro" id="IPR014729">
    <property type="entry name" value="Rossmann-like_a/b/a_fold"/>
</dbReference>
<reference evidence="13" key="1">
    <citation type="submission" date="2018-06" db="EMBL/GenBank/DDBJ databases">
        <authorList>
            <person name="Zhirakovskaya E."/>
        </authorList>
    </citation>
    <scope>NUCLEOTIDE SEQUENCE</scope>
</reference>
<evidence type="ECO:0000256" key="12">
    <source>
        <dbReference type="ARBA" id="ARBA00048573"/>
    </source>
</evidence>
<evidence type="ECO:0000256" key="6">
    <source>
        <dbReference type="ARBA" id="ARBA00022598"/>
    </source>
</evidence>
<accession>A0A3B0U353</accession>
<dbReference type="GO" id="GO:0006430">
    <property type="term" value="P:lysyl-tRNA aminoacylation"/>
    <property type="evidence" value="ECO:0007669"/>
    <property type="project" value="InterPro"/>
</dbReference>
<keyword evidence="5" id="KW-0963">Cytoplasm</keyword>
<dbReference type="NCBIfam" id="TIGR00467">
    <property type="entry name" value="lysS_arch"/>
    <property type="match status" value="1"/>
</dbReference>
<name>A0A3B0U353_9ZZZZ</name>
<proteinExistence type="inferred from homology"/>
<evidence type="ECO:0000313" key="13">
    <source>
        <dbReference type="EMBL" id="VAW15224.1"/>
    </source>
</evidence>
<keyword evidence="8" id="KW-0067">ATP-binding</keyword>
<comment type="subcellular location">
    <subcellularLocation>
        <location evidence="1">Cytoplasm</location>
    </subcellularLocation>
</comment>
<dbReference type="GO" id="GO:0005737">
    <property type="term" value="C:cytoplasm"/>
    <property type="evidence" value="ECO:0007669"/>
    <property type="project" value="UniProtKB-SubCell"/>
</dbReference>
<dbReference type="AlphaFoldDB" id="A0A3B0U353"/>
<keyword evidence="10 13" id="KW-0030">Aminoacyl-tRNA synthetase</keyword>
<dbReference type="InterPro" id="IPR020751">
    <property type="entry name" value="aa-tRNA-synth_I_codon-bd_sub2"/>
</dbReference>
<protein>
    <recommendedName>
        <fullName evidence="4">Lysine--tRNA ligase</fullName>
        <ecNumber evidence="3">6.1.1.6</ecNumber>
    </recommendedName>
    <alternativeName>
        <fullName evidence="11">Lysyl-tRNA synthetase</fullName>
    </alternativeName>
</protein>